<gene>
    <name evidence="8" type="ORF">AOZ06_12080</name>
</gene>
<dbReference type="AlphaFoldDB" id="A0A0N9HRN4"/>
<keyword evidence="2" id="KW-1003">Cell membrane</keyword>
<dbReference type="OrthoDB" id="3254248at2"/>
<keyword evidence="3 6" id="KW-0812">Transmembrane</keyword>
<feature type="transmembrane region" description="Helical" evidence="6">
    <location>
        <begin position="57"/>
        <end position="79"/>
    </location>
</feature>
<dbReference type="Proteomes" id="UP000063699">
    <property type="component" value="Chromosome"/>
</dbReference>
<organism evidence="8 9">
    <name type="scientific">Kibdelosporangium phytohabitans</name>
    <dbReference type="NCBI Taxonomy" id="860235"/>
    <lineage>
        <taxon>Bacteria</taxon>
        <taxon>Bacillati</taxon>
        <taxon>Actinomycetota</taxon>
        <taxon>Actinomycetes</taxon>
        <taxon>Pseudonocardiales</taxon>
        <taxon>Pseudonocardiaceae</taxon>
        <taxon>Kibdelosporangium</taxon>
    </lineage>
</organism>
<dbReference type="STRING" id="860235.AOZ06_12080"/>
<protein>
    <recommendedName>
        <fullName evidence="7">RDD domain-containing protein</fullName>
    </recommendedName>
</protein>
<keyword evidence="4 6" id="KW-1133">Transmembrane helix</keyword>
<evidence type="ECO:0000256" key="3">
    <source>
        <dbReference type="ARBA" id="ARBA00022692"/>
    </source>
</evidence>
<evidence type="ECO:0000256" key="1">
    <source>
        <dbReference type="ARBA" id="ARBA00004651"/>
    </source>
</evidence>
<proteinExistence type="predicted"/>
<dbReference type="EMBL" id="CP012752">
    <property type="protein sequence ID" value="ALG07553.1"/>
    <property type="molecule type" value="Genomic_DNA"/>
</dbReference>
<dbReference type="InterPro" id="IPR051791">
    <property type="entry name" value="Pra-immunoreactive"/>
</dbReference>
<dbReference type="PANTHER" id="PTHR36115">
    <property type="entry name" value="PROLINE-RICH ANTIGEN HOMOLOG-RELATED"/>
    <property type="match status" value="1"/>
</dbReference>
<dbReference type="KEGG" id="kphy:AOZ06_12080"/>
<name>A0A0N9HRN4_9PSEU</name>
<evidence type="ECO:0000259" key="7">
    <source>
        <dbReference type="Pfam" id="PF06271"/>
    </source>
</evidence>
<feature type="transmembrane region" description="Helical" evidence="6">
    <location>
        <begin position="100"/>
        <end position="124"/>
    </location>
</feature>
<keyword evidence="9" id="KW-1185">Reference proteome</keyword>
<dbReference type="PANTHER" id="PTHR36115:SF4">
    <property type="entry name" value="MEMBRANE PROTEIN"/>
    <property type="match status" value="1"/>
</dbReference>
<evidence type="ECO:0000256" key="2">
    <source>
        <dbReference type="ARBA" id="ARBA00022475"/>
    </source>
</evidence>
<dbReference type="InterPro" id="IPR010432">
    <property type="entry name" value="RDD"/>
</dbReference>
<dbReference type="GO" id="GO:0005886">
    <property type="term" value="C:plasma membrane"/>
    <property type="evidence" value="ECO:0007669"/>
    <property type="project" value="UniProtKB-SubCell"/>
</dbReference>
<feature type="domain" description="RDD" evidence="7">
    <location>
        <begin position="23"/>
        <end position="137"/>
    </location>
</feature>
<evidence type="ECO:0000313" key="8">
    <source>
        <dbReference type="EMBL" id="ALG07553.1"/>
    </source>
</evidence>
<reference evidence="8 9" key="1">
    <citation type="submission" date="2015-07" db="EMBL/GenBank/DDBJ databases">
        <title>Genome sequencing of Kibdelosporangium phytohabitans.</title>
        <authorList>
            <person name="Qin S."/>
            <person name="Xing K."/>
        </authorList>
    </citation>
    <scope>NUCLEOTIDE SEQUENCE [LARGE SCALE GENOMIC DNA]</scope>
    <source>
        <strain evidence="8 9">KLBMP1111</strain>
    </source>
</reference>
<evidence type="ECO:0000256" key="5">
    <source>
        <dbReference type="ARBA" id="ARBA00023136"/>
    </source>
</evidence>
<keyword evidence="5 6" id="KW-0472">Membrane</keyword>
<evidence type="ECO:0000256" key="6">
    <source>
        <dbReference type="SAM" id="Phobius"/>
    </source>
</evidence>
<feature type="transmembrane region" description="Helical" evidence="6">
    <location>
        <begin position="33"/>
        <end position="51"/>
    </location>
</feature>
<dbReference type="Pfam" id="PF06271">
    <property type="entry name" value="RDD"/>
    <property type="match status" value="1"/>
</dbReference>
<evidence type="ECO:0000256" key="4">
    <source>
        <dbReference type="ARBA" id="ARBA00022989"/>
    </source>
</evidence>
<accession>A0A0N9HRN4</accession>
<evidence type="ECO:0000313" key="9">
    <source>
        <dbReference type="Proteomes" id="UP000063699"/>
    </source>
</evidence>
<sequence length="144" mass="15146">MLGRHRADVRPVAAGELGEALLAPLGGRILAKLADIVIVFLPVYVVLAVVVPDSFLTVLAVTQVALVVYDTALTAGTGATPGKRLMRIKVVRMRTGRPPGFVPALIRAVLGVPFYLMPAVTALFDERANRGGHDRLAATVVVAA</sequence>
<comment type="subcellular location">
    <subcellularLocation>
        <location evidence="1">Cell membrane</location>
        <topology evidence="1">Multi-pass membrane protein</topology>
    </subcellularLocation>
</comment>
<dbReference type="RefSeq" id="WP_054289520.1">
    <property type="nucleotide sequence ID" value="NZ_CP012752.1"/>
</dbReference>